<organism evidence="4 5">
    <name type="scientific">Kushneria indalinina DSM 14324</name>
    <dbReference type="NCBI Taxonomy" id="1122140"/>
    <lineage>
        <taxon>Bacteria</taxon>
        <taxon>Pseudomonadati</taxon>
        <taxon>Pseudomonadota</taxon>
        <taxon>Gammaproteobacteria</taxon>
        <taxon>Oceanospirillales</taxon>
        <taxon>Halomonadaceae</taxon>
        <taxon>Kushneria</taxon>
    </lineage>
</organism>
<comment type="pathway">
    <text evidence="1">Siderophore biosynthesis.</text>
</comment>
<evidence type="ECO:0000313" key="4">
    <source>
        <dbReference type="EMBL" id="REC94627.1"/>
    </source>
</evidence>
<dbReference type="InterPro" id="IPR022770">
    <property type="entry name" value="IucA/IucC-like_C"/>
</dbReference>
<dbReference type="Gene3D" id="3.30.310.280">
    <property type="match status" value="1"/>
</dbReference>
<dbReference type="RefSeq" id="WP_115853742.1">
    <property type="nucleotide sequence ID" value="NZ_QRDJ01000007.1"/>
</dbReference>
<feature type="domain" description="Aerobactin siderophore biosynthesis IucA/IucC N-terminal" evidence="2">
    <location>
        <begin position="179"/>
        <end position="425"/>
    </location>
</feature>
<dbReference type="Proteomes" id="UP000256334">
    <property type="component" value="Unassembled WGS sequence"/>
</dbReference>
<dbReference type="Gene3D" id="6.10.250.3370">
    <property type="match status" value="1"/>
</dbReference>
<dbReference type="Gene3D" id="1.10.510.40">
    <property type="match status" value="1"/>
</dbReference>
<reference evidence="4 5" key="1">
    <citation type="submission" date="2018-07" db="EMBL/GenBank/DDBJ databases">
        <title>Genomic Encyclopedia of Type Strains, Phase IV (KMG-IV): sequencing the most valuable type-strain genomes for metagenomic binning, comparative biology and taxonomic classification.</title>
        <authorList>
            <person name="Goeker M."/>
        </authorList>
    </citation>
    <scope>NUCLEOTIDE SEQUENCE [LARGE SCALE GENOMIC DNA]</scope>
    <source>
        <strain evidence="4 5">DSM 14324</strain>
    </source>
</reference>
<comment type="caution">
    <text evidence="4">The sequence shown here is derived from an EMBL/GenBank/DDBJ whole genome shotgun (WGS) entry which is preliminary data.</text>
</comment>
<proteinExistence type="predicted"/>
<dbReference type="GO" id="GO:0019290">
    <property type="term" value="P:siderophore biosynthetic process"/>
    <property type="evidence" value="ECO:0007669"/>
    <property type="project" value="InterPro"/>
</dbReference>
<dbReference type="EMBL" id="QRDJ01000007">
    <property type="protein sequence ID" value="REC94627.1"/>
    <property type="molecule type" value="Genomic_DNA"/>
</dbReference>
<accession>A0A3D9DV50</accession>
<dbReference type="GO" id="GO:0016881">
    <property type="term" value="F:acid-amino acid ligase activity"/>
    <property type="evidence" value="ECO:0007669"/>
    <property type="project" value="UniProtKB-ARBA"/>
</dbReference>
<dbReference type="InterPro" id="IPR037455">
    <property type="entry name" value="LucA/IucC-like"/>
</dbReference>
<evidence type="ECO:0000259" key="3">
    <source>
        <dbReference type="Pfam" id="PF06276"/>
    </source>
</evidence>
<gene>
    <name evidence="4" type="ORF">C8D72_1453</name>
</gene>
<dbReference type="Pfam" id="PF06276">
    <property type="entry name" value="FhuF"/>
    <property type="match status" value="1"/>
</dbReference>
<name>A0A3D9DV50_9GAMM</name>
<dbReference type="OrthoDB" id="495728at2"/>
<dbReference type="PANTHER" id="PTHR34384">
    <property type="entry name" value="L-2,3-DIAMINOPROPANOATE--CITRATE LIGASE"/>
    <property type="match status" value="1"/>
</dbReference>
<sequence>MLSEPSRSTPAASILPTQLAAIDPDEAIRRHWARANRALIAKMISELAYEQVLLPEDDGKTERDNKGWRLDIDAVGSDERSTSTGSHACGRWHFQGRTNLWGQLLIDPESLCGPTGAGEVPEAAEFLLALAPGMGMNDAQLAEHLEDLYNTLRGDCYLIEVHQRLGADAAIRLAEPQRQAVLDGHPKFLFNKGRRGWGVESLMRYAPEYAHPFQVEWLMVRRERLKSSRMAIDEAVLLDSVLEEGDKRALLAARDGKCAVLGERAEAFALMPVHPWQWARMLSMLHVGDIGRGDMAWLGAFGDHFVAQQSLRTLTNASRPGRYDLKLPITIMNTSSYRGIPGQYMLAGPAASHWLQARAGDDEEFRRAGLEVLAEPASAVVEHHQYGRLDEAPYRFRELCGVIWREGLAPRVGEGEHALLMSELMQCDARGRAWLAAYIEAAGMEAEQWLSRMFEATLIPMYHLICRFGVIIIAHGQNLTLILRDGVPHRLALKDFQGDLRLVDEDFPEARDLPRELVDVTVRLGPEKLIHDLQTGHFVTLLRFVAPLAEQAGVSETRFYQLCAKALGDYMARHETLQSRFDMFSLFKPRILRLGLNRSKFLHANDRSAARMLPDMDHLIDNPLYHCLSDDDPLRRHGEAALSRQGA</sequence>
<feature type="domain" description="Aerobactin siderophore biosynthesis IucA/IucC-like C-terminal" evidence="3">
    <location>
        <begin position="447"/>
        <end position="604"/>
    </location>
</feature>
<keyword evidence="5" id="KW-1185">Reference proteome</keyword>
<dbReference type="AlphaFoldDB" id="A0A3D9DV50"/>
<dbReference type="InterPro" id="IPR007310">
    <property type="entry name" value="Aerobactin_biosyn_IucA/IucC_N"/>
</dbReference>
<evidence type="ECO:0000256" key="1">
    <source>
        <dbReference type="ARBA" id="ARBA00004924"/>
    </source>
</evidence>
<protein>
    <submittedName>
        <fullName evidence="4">Siderophore synthetase component</fullName>
    </submittedName>
</protein>
<evidence type="ECO:0000313" key="5">
    <source>
        <dbReference type="Proteomes" id="UP000256334"/>
    </source>
</evidence>
<dbReference type="PANTHER" id="PTHR34384:SF6">
    <property type="entry name" value="STAPHYLOFERRIN B SYNTHASE"/>
    <property type="match status" value="1"/>
</dbReference>
<dbReference type="Pfam" id="PF04183">
    <property type="entry name" value="IucA_IucC"/>
    <property type="match status" value="1"/>
</dbReference>
<evidence type="ECO:0000259" key="2">
    <source>
        <dbReference type="Pfam" id="PF04183"/>
    </source>
</evidence>